<keyword evidence="1" id="KW-0472">Membrane</keyword>
<dbReference type="Proteomes" id="UP000608594">
    <property type="component" value="Unassembled WGS sequence"/>
</dbReference>
<sequence>MNRTEFITVTAIILFAAFILGWFASWLVHRLFRSTRADMSELDHMAQQLHDAEEARDAAVSLLEEREGEMRSKLRGAESELAAAMDGLRESRTEVEELRSYIERKLARR</sequence>
<evidence type="ECO:0000313" key="3">
    <source>
        <dbReference type="Proteomes" id="UP000608594"/>
    </source>
</evidence>
<proteinExistence type="predicted"/>
<feature type="transmembrane region" description="Helical" evidence="1">
    <location>
        <begin position="6"/>
        <end position="28"/>
    </location>
</feature>
<comment type="caution">
    <text evidence="2">The sequence shown here is derived from an EMBL/GenBank/DDBJ whole genome shotgun (WGS) entry which is preliminary data.</text>
</comment>
<evidence type="ECO:0000256" key="1">
    <source>
        <dbReference type="SAM" id="Phobius"/>
    </source>
</evidence>
<gene>
    <name evidence="2" type="ORF">H4P12_06940</name>
</gene>
<dbReference type="EMBL" id="JACOQL010000002">
    <property type="protein sequence ID" value="MBC9246451.1"/>
    <property type="molecule type" value="Genomic_DNA"/>
</dbReference>
<dbReference type="AlphaFoldDB" id="A0A926GDF5"/>
<protein>
    <submittedName>
        <fullName evidence="2">Uncharacterized protein</fullName>
    </submittedName>
</protein>
<accession>A0A926GDF5</accession>
<name>A0A926GDF5_9RHOB</name>
<keyword evidence="1" id="KW-1133">Transmembrane helix</keyword>
<evidence type="ECO:0000313" key="2">
    <source>
        <dbReference type="EMBL" id="MBC9246451.1"/>
    </source>
</evidence>
<keyword evidence="1" id="KW-0812">Transmembrane</keyword>
<reference evidence="2" key="1">
    <citation type="submission" date="2020-08" db="EMBL/GenBank/DDBJ databases">
        <title>Paracoccus amoyensis sp. nov., isolated from the surface seawater at coast of Xiamen, Fujian.</title>
        <authorList>
            <person name="Lyu L."/>
        </authorList>
    </citation>
    <scope>NUCLEOTIDE SEQUENCE</scope>
    <source>
        <strain evidence="2">11-3</strain>
    </source>
</reference>
<keyword evidence="3" id="KW-1185">Reference proteome</keyword>
<dbReference type="RefSeq" id="WP_187792936.1">
    <property type="nucleotide sequence ID" value="NZ_JACOQL010000002.1"/>
</dbReference>
<organism evidence="2 3">
    <name type="scientific">Paracoccus amoyensis</name>
    <dbReference type="NCBI Taxonomy" id="2760093"/>
    <lineage>
        <taxon>Bacteria</taxon>
        <taxon>Pseudomonadati</taxon>
        <taxon>Pseudomonadota</taxon>
        <taxon>Alphaproteobacteria</taxon>
        <taxon>Rhodobacterales</taxon>
        <taxon>Paracoccaceae</taxon>
        <taxon>Paracoccus</taxon>
    </lineage>
</organism>